<dbReference type="PANTHER" id="PTHR48081">
    <property type="entry name" value="AB HYDROLASE SUPERFAMILY PROTEIN C4A8.06C"/>
    <property type="match status" value="1"/>
</dbReference>
<dbReference type="GO" id="GO:0106435">
    <property type="term" value="F:carboxylesterase activity"/>
    <property type="evidence" value="ECO:0007669"/>
    <property type="project" value="UniProtKB-EC"/>
</dbReference>
<evidence type="ECO:0000313" key="3">
    <source>
        <dbReference type="EMBL" id="CAB3764322.1"/>
    </source>
</evidence>
<keyword evidence="4" id="KW-1185">Reference proteome</keyword>
<evidence type="ECO:0000256" key="1">
    <source>
        <dbReference type="ARBA" id="ARBA00022801"/>
    </source>
</evidence>
<dbReference type="EMBL" id="CADIKH010000024">
    <property type="protein sequence ID" value="CAB3764322.1"/>
    <property type="molecule type" value="Genomic_DNA"/>
</dbReference>
<dbReference type="InterPro" id="IPR013094">
    <property type="entry name" value="AB_hydrolase_3"/>
</dbReference>
<reference evidence="3 4" key="1">
    <citation type="submission" date="2020-04" db="EMBL/GenBank/DDBJ databases">
        <authorList>
            <person name="De Canck E."/>
        </authorList>
    </citation>
    <scope>NUCLEOTIDE SEQUENCE [LARGE SCALE GENOMIC DNA]</scope>
    <source>
        <strain evidence="3 4">LMG 29542</strain>
    </source>
</reference>
<organism evidence="3 4">
    <name type="scientific">Paraburkholderia humisilvae</name>
    <dbReference type="NCBI Taxonomy" id="627669"/>
    <lineage>
        <taxon>Bacteria</taxon>
        <taxon>Pseudomonadati</taxon>
        <taxon>Pseudomonadota</taxon>
        <taxon>Betaproteobacteria</taxon>
        <taxon>Burkholderiales</taxon>
        <taxon>Burkholderiaceae</taxon>
        <taxon>Paraburkholderia</taxon>
    </lineage>
</organism>
<evidence type="ECO:0000313" key="4">
    <source>
        <dbReference type="Proteomes" id="UP000494363"/>
    </source>
</evidence>
<keyword evidence="1 3" id="KW-0378">Hydrolase</keyword>
<feature type="domain" description="Alpha/beta hydrolase fold-3" evidence="2">
    <location>
        <begin position="82"/>
        <end position="292"/>
    </location>
</feature>
<name>A0A6J5EGK4_9BURK</name>
<sequence length="321" mass="35853">MSLHPNFRELLDRLKHKKSPIGTLPVALARQYFDFYTPLCDIDPPPLPHVEDIEVPARDGTSLKARLYCYEQPNWWSPLPVLLYFHSGGFVFGRIETAEAQCRSLALEARCAVLSIDYRLAPEFRFPTAIDDALDSLIWVQRNAHALGLDPHRIAVGGESAGANLAAVTAVNARDLHIRLAMQLLVYPGLSRRHDLDSHLSYGEGYSLTIGLIRRLQKLYLRNAQDTDDWRFAPLDAALQPANGYGNLAPALFLSAQYDPLIDEQFLYANKLLDAGNSVHMCCYPGMIHGFFSMSRFVEAAAQARAEAGQSLRRAFRAIDG</sequence>
<dbReference type="AlphaFoldDB" id="A0A6J5EGK4"/>
<dbReference type="Proteomes" id="UP000494363">
    <property type="component" value="Unassembled WGS sequence"/>
</dbReference>
<dbReference type="SUPFAM" id="SSF53474">
    <property type="entry name" value="alpha/beta-Hydrolases"/>
    <property type="match status" value="1"/>
</dbReference>
<dbReference type="PANTHER" id="PTHR48081:SF8">
    <property type="entry name" value="ALPHA_BETA HYDROLASE FOLD-3 DOMAIN-CONTAINING PROTEIN-RELATED"/>
    <property type="match status" value="1"/>
</dbReference>
<proteinExistence type="predicted"/>
<dbReference type="EC" id="3.1.1.1" evidence="3"/>
<accession>A0A6J5EGK4</accession>
<gene>
    <name evidence="3" type="primary">nlhH_2</name>
    <name evidence="3" type="ORF">LMG29542_04855</name>
</gene>
<protein>
    <submittedName>
        <fullName evidence="3">Carboxylesterase NlhH</fullName>
        <ecNumber evidence="3">3.1.1.1</ecNumber>
    </submittedName>
</protein>
<dbReference type="Gene3D" id="3.40.50.1820">
    <property type="entry name" value="alpha/beta hydrolase"/>
    <property type="match status" value="1"/>
</dbReference>
<dbReference type="InterPro" id="IPR029058">
    <property type="entry name" value="AB_hydrolase_fold"/>
</dbReference>
<dbReference type="Pfam" id="PF07859">
    <property type="entry name" value="Abhydrolase_3"/>
    <property type="match status" value="1"/>
</dbReference>
<dbReference type="RefSeq" id="WP_175228961.1">
    <property type="nucleotide sequence ID" value="NZ_CADIKH010000024.1"/>
</dbReference>
<evidence type="ECO:0000259" key="2">
    <source>
        <dbReference type="Pfam" id="PF07859"/>
    </source>
</evidence>
<dbReference type="InterPro" id="IPR050300">
    <property type="entry name" value="GDXG_lipolytic_enzyme"/>
</dbReference>